<evidence type="ECO:0000256" key="1">
    <source>
        <dbReference type="ARBA" id="ARBA00022723"/>
    </source>
</evidence>
<feature type="domain" description="PHD-type" evidence="6">
    <location>
        <begin position="152"/>
        <end position="199"/>
    </location>
</feature>
<dbReference type="GO" id="GO:0008270">
    <property type="term" value="F:zinc ion binding"/>
    <property type="evidence" value="ECO:0007669"/>
    <property type="project" value="UniProtKB-KW"/>
</dbReference>
<dbReference type="PANTHER" id="PTHR46235:SF3">
    <property type="entry name" value="PHD FINGER-CONTAINING PROTEIN DDB_G0268158"/>
    <property type="match status" value="1"/>
</dbReference>
<proteinExistence type="predicted"/>
<evidence type="ECO:0000313" key="7">
    <source>
        <dbReference type="EMBL" id="RHY01978.1"/>
    </source>
</evidence>
<dbReference type="Proteomes" id="UP000266239">
    <property type="component" value="Unassembled WGS sequence"/>
</dbReference>
<reference evidence="7 8" key="1">
    <citation type="submission" date="2018-08" db="EMBL/GenBank/DDBJ databases">
        <title>Aphanomyces genome sequencing and annotation.</title>
        <authorList>
            <person name="Minardi D."/>
            <person name="Oidtmann B."/>
            <person name="Van Der Giezen M."/>
            <person name="Studholme D.J."/>
        </authorList>
    </citation>
    <scope>NUCLEOTIDE SEQUENCE [LARGE SCALE GENOMIC DNA]</scope>
    <source>
        <strain evidence="7 8">Yx</strain>
    </source>
</reference>
<dbReference type="InterPro" id="IPR001965">
    <property type="entry name" value="Znf_PHD"/>
</dbReference>
<evidence type="ECO:0000256" key="3">
    <source>
        <dbReference type="ARBA" id="ARBA00022833"/>
    </source>
</evidence>
<protein>
    <recommendedName>
        <fullName evidence="6">PHD-type domain-containing protein</fullName>
    </recommendedName>
</protein>
<keyword evidence="1" id="KW-0479">Metal-binding</keyword>
<accession>A0A397A7U7</accession>
<feature type="region of interest" description="Disordered" evidence="5">
    <location>
        <begin position="1"/>
        <end position="21"/>
    </location>
</feature>
<dbReference type="EMBL" id="QUTA01009028">
    <property type="protein sequence ID" value="RHY01978.1"/>
    <property type="molecule type" value="Genomic_DNA"/>
</dbReference>
<dbReference type="PANTHER" id="PTHR46235">
    <property type="entry name" value="PHD FINGER-CONTAINING PROTEIN DDB_G0268158"/>
    <property type="match status" value="1"/>
</dbReference>
<dbReference type="InterPro" id="IPR019786">
    <property type="entry name" value="Zinc_finger_PHD-type_CS"/>
</dbReference>
<keyword evidence="3" id="KW-0862">Zinc</keyword>
<evidence type="ECO:0000256" key="2">
    <source>
        <dbReference type="ARBA" id="ARBA00022771"/>
    </source>
</evidence>
<dbReference type="PROSITE" id="PS50016">
    <property type="entry name" value="ZF_PHD_2"/>
    <property type="match status" value="1"/>
</dbReference>
<dbReference type="VEuPathDB" id="FungiDB:H257_08336"/>
<dbReference type="InterPro" id="IPR019787">
    <property type="entry name" value="Znf_PHD-finger"/>
</dbReference>
<dbReference type="Gene3D" id="3.30.40.10">
    <property type="entry name" value="Zinc/RING finger domain, C3HC4 (zinc finger)"/>
    <property type="match status" value="1"/>
</dbReference>
<dbReference type="InterPro" id="IPR013083">
    <property type="entry name" value="Znf_RING/FYVE/PHD"/>
</dbReference>
<dbReference type="Pfam" id="PF23011">
    <property type="entry name" value="PHD-1st_NSD"/>
    <property type="match status" value="1"/>
</dbReference>
<feature type="non-terminal residue" evidence="7">
    <location>
        <position position="1"/>
    </location>
</feature>
<dbReference type="SUPFAM" id="SSF57903">
    <property type="entry name" value="FYVE/PHD zinc finger"/>
    <property type="match status" value="1"/>
</dbReference>
<evidence type="ECO:0000313" key="8">
    <source>
        <dbReference type="Proteomes" id="UP000266239"/>
    </source>
</evidence>
<organism evidence="7 8">
    <name type="scientific">Aphanomyces astaci</name>
    <name type="common">Crayfish plague agent</name>
    <dbReference type="NCBI Taxonomy" id="112090"/>
    <lineage>
        <taxon>Eukaryota</taxon>
        <taxon>Sar</taxon>
        <taxon>Stramenopiles</taxon>
        <taxon>Oomycota</taxon>
        <taxon>Saprolegniomycetes</taxon>
        <taxon>Saprolegniales</taxon>
        <taxon>Verrucalvaceae</taxon>
        <taxon>Aphanomyces</taxon>
    </lineage>
</organism>
<dbReference type="SMART" id="SM00249">
    <property type="entry name" value="PHD"/>
    <property type="match status" value="1"/>
</dbReference>
<evidence type="ECO:0000256" key="5">
    <source>
        <dbReference type="SAM" id="MobiDB-lite"/>
    </source>
</evidence>
<dbReference type="PROSITE" id="PS01359">
    <property type="entry name" value="ZF_PHD_1"/>
    <property type="match status" value="1"/>
</dbReference>
<gene>
    <name evidence="7" type="ORF">DYB25_014156</name>
</gene>
<dbReference type="InterPro" id="IPR011011">
    <property type="entry name" value="Znf_FYVE_PHD"/>
</dbReference>
<sequence>NAHVRVVNKPVDEEDDVQPKKPKGMMVFDKTSFVAEGSTGDLSVNDPSFWEKVLGHISVEMLSKKLEDGSALASRQTKAKFMAQLQQALGQLIQDVRENKKEKDAFFQHEYEVAVNMLQRLAAIKDQFSSDQRKLKISRSKASAVEFEGAGGDVCTLCGEGGVLLLCDGACHRSFHLDCVGLTDEPTDAKWLCPDCSAGKHRCLACGKVGKMGSEQGI</sequence>
<evidence type="ECO:0000256" key="4">
    <source>
        <dbReference type="PROSITE-ProRule" id="PRU00146"/>
    </source>
</evidence>
<keyword evidence="2 4" id="KW-0863">Zinc-finger</keyword>
<dbReference type="AlphaFoldDB" id="A0A397A7U7"/>
<dbReference type="InterPro" id="IPR059153">
    <property type="entry name" value="NSD_PHD-1st"/>
</dbReference>
<comment type="caution">
    <text evidence="7">The sequence shown here is derived from an EMBL/GenBank/DDBJ whole genome shotgun (WGS) entry which is preliminary data.</text>
</comment>
<name>A0A397A7U7_APHAT</name>
<evidence type="ECO:0000259" key="6">
    <source>
        <dbReference type="PROSITE" id="PS50016"/>
    </source>
</evidence>